<sequence>MPKTSLFETDLYLGRAYKKSKNNASMTKNDFIKPGMTFTMHYEHNSRYLSRETDNFVYIIKPETVIVTVISIRFIIEECCCSDEDDDDDDDIDNSGLHINGCVLQSEHPIFVCVRHAFYGRPITLCSDDIMVATGSVREFLDKASS</sequence>
<reference evidence="1" key="1">
    <citation type="journal article" date="2020" name="Nature">
        <title>Giant virus diversity and host interactions through global metagenomics.</title>
        <authorList>
            <person name="Schulz F."/>
            <person name="Roux S."/>
            <person name="Paez-Espino D."/>
            <person name="Jungbluth S."/>
            <person name="Walsh D.A."/>
            <person name="Denef V.J."/>
            <person name="McMahon K.D."/>
            <person name="Konstantinidis K.T."/>
            <person name="Eloe-Fadrosh E.A."/>
            <person name="Kyrpides N.C."/>
            <person name="Woyke T."/>
        </authorList>
    </citation>
    <scope>NUCLEOTIDE SEQUENCE</scope>
    <source>
        <strain evidence="1">GVMAG-M-3300023184-88</strain>
    </source>
</reference>
<accession>A0A6C0IIF3</accession>
<dbReference type="AlphaFoldDB" id="A0A6C0IIF3"/>
<name>A0A6C0IIF3_9ZZZZ</name>
<dbReference type="EMBL" id="MN740182">
    <property type="protein sequence ID" value="QHT92206.1"/>
    <property type="molecule type" value="Genomic_DNA"/>
</dbReference>
<protein>
    <submittedName>
        <fullName evidence="1">Uncharacterized protein</fullName>
    </submittedName>
</protein>
<evidence type="ECO:0000313" key="1">
    <source>
        <dbReference type="EMBL" id="QHT92206.1"/>
    </source>
</evidence>
<proteinExistence type="predicted"/>
<organism evidence="1">
    <name type="scientific">viral metagenome</name>
    <dbReference type="NCBI Taxonomy" id="1070528"/>
    <lineage>
        <taxon>unclassified sequences</taxon>
        <taxon>metagenomes</taxon>
        <taxon>organismal metagenomes</taxon>
    </lineage>
</organism>